<dbReference type="InterPro" id="IPR008271">
    <property type="entry name" value="Ser/Thr_kinase_AS"/>
</dbReference>
<evidence type="ECO:0000256" key="1">
    <source>
        <dbReference type="ARBA" id="ARBA00011245"/>
    </source>
</evidence>
<dbReference type="InterPro" id="IPR017441">
    <property type="entry name" value="Protein_kinase_ATP_BS"/>
</dbReference>
<name>A0A8S1LN10_PARPR</name>
<dbReference type="Proteomes" id="UP000688137">
    <property type="component" value="Unassembled WGS sequence"/>
</dbReference>
<keyword evidence="7" id="KW-0723">Serine/threonine-protein kinase</keyword>
<dbReference type="PANTHER" id="PTHR24348:SF22">
    <property type="entry name" value="NON-SPECIFIC SERINE_THREONINE PROTEIN KINASE"/>
    <property type="match status" value="1"/>
</dbReference>
<feature type="binding site" evidence="6">
    <location>
        <position position="57"/>
    </location>
    <ligand>
        <name>ATP</name>
        <dbReference type="ChEBI" id="CHEBI:30616"/>
    </ligand>
</feature>
<reference evidence="9" key="1">
    <citation type="submission" date="2021-01" db="EMBL/GenBank/DDBJ databases">
        <authorList>
            <consortium name="Genoscope - CEA"/>
            <person name="William W."/>
        </authorList>
    </citation>
    <scope>NUCLEOTIDE SEQUENCE</scope>
</reference>
<evidence type="ECO:0000313" key="10">
    <source>
        <dbReference type="Proteomes" id="UP000688137"/>
    </source>
</evidence>
<dbReference type="OMA" id="SIHIMAQ"/>
<dbReference type="PROSITE" id="PS50011">
    <property type="entry name" value="PROTEIN_KINASE_DOM"/>
    <property type="match status" value="1"/>
</dbReference>
<keyword evidence="3 6" id="KW-0547">Nucleotide-binding</keyword>
<dbReference type="InterPro" id="IPR000719">
    <property type="entry name" value="Prot_kinase_dom"/>
</dbReference>
<dbReference type="EMBL" id="CAJJDM010000037">
    <property type="protein sequence ID" value="CAD8065936.1"/>
    <property type="molecule type" value="Genomic_DNA"/>
</dbReference>
<dbReference type="FunFam" id="1.10.510.10:FF:000571">
    <property type="entry name" value="Maternal embryonic leucine zipper kinase"/>
    <property type="match status" value="1"/>
</dbReference>
<dbReference type="AlphaFoldDB" id="A0A8S1LN10"/>
<dbReference type="GO" id="GO:0000045">
    <property type="term" value="P:autophagosome assembly"/>
    <property type="evidence" value="ECO:0007669"/>
    <property type="project" value="TreeGrafter"/>
</dbReference>
<comment type="caution">
    <text evidence="9">The sequence shown here is derived from an EMBL/GenBank/DDBJ whole genome shotgun (WGS) entry which is preliminary data.</text>
</comment>
<evidence type="ECO:0000256" key="5">
    <source>
        <dbReference type="ARBA" id="ARBA00022840"/>
    </source>
</evidence>
<dbReference type="GO" id="GO:0005524">
    <property type="term" value="F:ATP binding"/>
    <property type="evidence" value="ECO:0007669"/>
    <property type="project" value="UniProtKB-UniRule"/>
</dbReference>
<feature type="domain" description="Protein kinase" evidence="8">
    <location>
        <begin position="23"/>
        <end position="296"/>
    </location>
</feature>
<evidence type="ECO:0000256" key="4">
    <source>
        <dbReference type="ARBA" id="ARBA00022777"/>
    </source>
</evidence>
<gene>
    <name evidence="9" type="ORF">PPRIM_AZ9-3.1.T0380185</name>
</gene>
<keyword evidence="10" id="KW-1185">Reference proteome</keyword>
<dbReference type="PANTHER" id="PTHR24348">
    <property type="entry name" value="SERINE/THREONINE-PROTEIN KINASE UNC-51-RELATED"/>
    <property type="match status" value="1"/>
</dbReference>
<dbReference type="PROSITE" id="PS00107">
    <property type="entry name" value="PROTEIN_KINASE_ATP"/>
    <property type="match status" value="1"/>
</dbReference>
<dbReference type="GO" id="GO:0004674">
    <property type="term" value="F:protein serine/threonine kinase activity"/>
    <property type="evidence" value="ECO:0007669"/>
    <property type="project" value="UniProtKB-KW"/>
</dbReference>
<evidence type="ECO:0000256" key="7">
    <source>
        <dbReference type="RuleBase" id="RU000304"/>
    </source>
</evidence>
<dbReference type="GO" id="GO:0016020">
    <property type="term" value="C:membrane"/>
    <property type="evidence" value="ECO:0007669"/>
    <property type="project" value="TreeGrafter"/>
</dbReference>
<keyword evidence="4" id="KW-0418">Kinase</keyword>
<dbReference type="Pfam" id="PF00069">
    <property type="entry name" value="Pkinase"/>
    <property type="match status" value="1"/>
</dbReference>
<dbReference type="GO" id="GO:0005829">
    <property type="term" value="C:cytosol"/>
    <property type="evidence" value="ECO:0007669"/>
    <property type="project" value="TreeGrafter"/>
</dbReference>
<dbReference type="PROSITE" id="PS00108">
    <property type="entry name" value="PROTEIN_KINASE_ST"/>
    <property type="match status" value="1"/>
</dbReference>
<evidence type="ECO:0000256" key="6">
    <source>
        <dbReference type="PROSITE-ProRule" id="PRU10141"/>
    </source>
</evidence>
<comment type="similarity">
    <text evidence="7">Belongs to the protein kinase superfamily.</text>
</comment>
<evidence type="ECO:0000256" key="2">
    <source>
        <dbReference type="ARBA" id="ARBA00022679"/>
    </source>
</evidence>
<dbReference type="GO" id="GO:0005776">
    <property type="term" value="C:autophagosome"/>
    <property type="evidence" value="ECO:0007669"/>
    <property type="project" value="TreeGrafter"/>
</dbReference>
<keyword evidence="2" id="KW-0808">Transferase</keyword>
<dbReference type="GO" id="GO:0010506">
    <property type="term" value="P:regulation of autophagy"/>
    <property type="evidence" value="ECO:0007669"/>
    <property type="project" value="InterPro"/>
</dbReference>
<protein>
    <recommendedName>
        <fullName evidence="8">Protein kinase domain-containing protein</fullName>
    </recommendedName>
</protein>
<dbReference type="InterPro" id="IPR045269">
    <property type="entry name" value="Atg1-like"/>
</dbReference>
<organism evidence="9 10">
    <name type="scientific">Paramecium primaurelia</name>
    <dbReference type="NCBI Taxonomy" id="5886"/>
    <lineage>
        <taxon>Eukaryota</taxon>
        <taxon>Sar</taxon>
        <taxon>Alveolata</taxon>
        <taxon>Ciliophora</taxon>
        <taxon>Intramacronucleata</taxon>
        <taxon>Oligohymenophorea</taxon>
        <taxon>Peniculida</taxon>
        <taxon>Parameciidae</taxon>
        <taxon>Paramecium</taxon>
    </lineage>
</organism>
<keyword evidence="5 6" id="KW-0067">ATP-binding</keyword>
<evidence type="ECO:0000313" key="9">
    <source>
        <dbReference type="EMBL" id="CAD8065936.1"/>
    </source>
</evidence>
<dbReference type="SMART" id="SM00220">
    <property type="entry name" value="S_TKc"/>
    <property type="match status" value="1"/>
</dbReference>
<comment type="subunit">
    <text evidence="1">Monomer.</text>
</comment>
<proteinExistence type="inferred from homology"/>
<dbReference type="GO" id="GO:0000407">
    <property type="term" value="C:phagophore assembly site"/>
    <property type="evidence" value="ECO:0007669"/>
    <property type="project" value="TreeGrafter"/>
</dbReference>
<evidence type="ECO:0000256" key="3">
    <source>
        <dbReference type="ARBA" id="ARBA00022741"/>
    </source>
</evidence>
<sequence length="296" mass="34038">MKQNLEEIAATIPNYKMVDGKYYIKTTKLGKGNFADTHLATLKDNEKQVFACKLIAKQNIIEKLKKSNNPESRKEYIINSLKIEVSLWKQMDHPNIVKFIDFSETPNNIYFFLEYCNGGDLDMLIKDKGKLNEQETVDIFLQIAEGCSYLYDKSVFHRDLKPENILIHNGTAKLADFGFAKVIEEDKKDVAAHGTSVGTPYYMAPQILAGEDYCIKCDVWSLGVILYQMLFGVLPWKDTNSIMLLLNAINNQKIQFPNTNQVSQEMKELITKMLQKKEEDRINIKEVCECLNKIKK</sequence>
<evidence type="ECO:0000259" key="8">
    <source>
        <dbReference type="PROSITE" id="PS50011"/>
    </source>
</evidence>
<accession>A0A8S1LN10</accession>